<keyword evidence="5" id="KW-0067">ATP-binding</keyword>
<dbReference type="Pfam" id="PF23235">
    <property type="entry name" value="WHD_3rd_Lhr"/>
    <property type="match status" value="1"/>
</dbReference>
<dbReference type="Pfam" id="PF00270">
    <property type="entry name" value="DEAD"/>
    <property type="match status" value="1"/>
</dbReference>
<dbReference type="InterPro" id="IPR055367">
    <property type="entry name" value="WH4_Lhr"/>
</dbReference>
<dbReference type="SMART" id="SM00490">
    <property type="entry name" value="HELICc"/>
    <property type="match status" value="1"/>
</dbReference>
<dbReference type="GO" id="GO:0004386">
    <property type="term" value="F:helicase activity"/>
    <property type="evidence" value="ECO:0007669"/>
    <property type="project" value="UniProtKB-KW"/>
</dbReference>
<name>A0A1G8FGF8_9NOCA</name>
<evidence type="ECO:0000256" key="7">
    <source>
        <dbReference type="ARBA" id="ARBA00023204"/>
    </source>
</evidence>
<dbReference type="RefSeq" id="WP_072736554.1">
    <property type="nucleotide sequence ID" value="NZ_CP048813.1"/>
</dbReference>
<dbReference type="InterPro" id="IPR027417">
    <property type="entry name" value="P-loop_NTPase"/>
</dbReference>
<dbReference type="NCBIfam" id="NF007284">
    <property type="entry name" value="PRK09751.1"/>
    <property type="match status" value="1"/>
</dbReference>
<evidence type="ECO:0000256" key="1">
    <source>
        <dbReference type="ARBA" id="ARBA00022741"/>
    </source>
</evidence>
<dbReference type="EMBL" id="FNDN01000003">
    <property type="protein sequence ID" value="SDH81152.1"/>
    <property type="molecule type" value="Genomic_DNA"/>
</dbReference>
<dbReference type="SMART" id="SM00487">
    <property type="entry name" value="DEXDc"/>
    <property type="match status" value="1"/>
</dbReference>
<keyword evidence="4 10" id="KW-0347">Helicase</keyword>
<dbReference type="PANTHER" id="PTHR47962">
    <property type="entry name" value="ATP-DEPENDENT HELICASE LHR-RELATED-RELATED"/>
    <property type="match status" value="1"/>
</dbReference>
<keyword evidence="11" id="KW-1185">Reference proteome</keyword>
<dbReference type="InterPro" id="IPR052511">
    <property type="entry name" value="ATP-dep_Helicase"/>
</dbReference>
<dbReference type="Pfam" id="PF00271">
    <property type="entry name" value="Helicase_C"/>
    <property type="match status" value="1"/>
</dbReference>
<dbReference type="InterPro" id="IPR055369">
    <property type="entry name" value="WH2_Lhr"/>
</dbReference>
<evidence type="ECO:0000256" key="6">
    <source>
        <dbReference type="ARBA" id="ARBA00023125"/>
    </source>
</evidence>
<dbReference type="InterPro" id="IPR014001">
    <property type="entry name" value="Helicase_ATP-bd"/>
</dbReference>
<dbReference type="Pfam" id="PF08494">
    <property type="entry name" value="DEAD_assoc"/>
    <property type="match status" value="1"/>
</dbReference>
<evidence type="ECO:0000256" key="9">
    <source>
        <dbReference type="SAM" id="MobiDB-lite"/>
    </source>
</evidence>
<dbReference type="Pfam" id="PF23234">
    <property type="entry name" value="WHD_4th_Lhr"/>
    <property type="match status" value="1"/>
</dbReference>
<keyword evidence="8" id="KW-0413">Isomerase</keyword>
<evidence type="ECO:0000256" key="4">
    <source>
        <dbReference type="ARBA" id="ARBA00022806"/>
    </source>
</evidence>
<dbReference type="OrthoDB" id="9815222at2"/>
<dbReference type="InterPro" id="IPR013701">
    <property type="entry name" value="Lhr-like_DEAD/DEAH_assoc"/>
</dbReference>
<gene>
    <name evidence="10" type="ORF">SAMN05444695_103275</name>
</gene>
<dbReference type="Proteomes" id="UP000183263">
    <property type="component" value="Unassembled WGS sequence"/>
</dbReference>
<evidence type="ECO:0000256" key="5">
    <source>
        <dbReference type="ARBA" id="ARBA00022840"/>
    </source>
</evidence>
<dbReference type="InterPro" id="IPR045628">
    <property type="entry name" value="Lhr_WH_dom"/>
</dbReference>
<keyword evidence="6" id="KW-0238">DNA-binding</keyword>
<dbReference type="PROSITE" id="PS51194">
    <property type="entry name" value="HELICASE_CTER"/>
    <property type="match status" value="1"/>
</dbReference>
<dbReference type="GO" id="GO:0003677">
    <property type="term" value="F:DNA binding"/>
    <property type="evidence" value="ECO:0007669"/>
    <property type="project" value="UniProtKB-KW"/>
</dbReference>
<reference evidence="10 11" key="1">
    <citation type="submission" date="2016-10" db="EMBL/GenBank/DDBJ databases">
        <authorList>
            <person name="de Groot N.N."/>
        </authorList>
    </citation>
    <scope>NUCLEOTIDE SEQUENCE [LARGE SCALE GENOMIC DNA]</scope>
    <source>
        <strain evidence="10 11">DSM 44892</strain>
    </source>
</reference>
<evidence type="ECO:0000313" key="11">
    <source>
        <dbReference type="Proteomes" id="UP000183263"/>
    </source>
</evidence>
<accession>A0A1G8FGF8</accession>
<dbReference type="Pfam" id="PF23236">
    <property type="entry name" value="WHD_2nd_Lhr"/>
    <property type="match status" value="1"/>
</dbReference>
<feature type="region of interest" description="Disordered" evidence="9">
    <location>
        <begin position="1264"/>
        <end position="1297"/>
    </location>
</feature>
<proteinExistence type="predicted"/>
<keyword evidence="7" id="KW-0234">DNA repair</keyword>
<dbReference type="GO" id="GO:0016887">
    <property type="term" value="F:ATP hydrolysis activity"/>
    <property type="evidence" value="ECO:0007669"/>
    <property type="project" value="TreeGrafter"/>
</dbReference>
<dbReference type="Gene3D" id="3.40.50.300">
    <property type="entry name" value="P-loop containing nucleotide triphosphate hydrolases"/>
    <property type="match status" value="2"/>
</dbReference>
<keyword evidence="3" id="KW-0378">Hydrolase</keyword>
<dbReference type="InterPro" id="IPR001650">
    <property type="entry name" value="Helicase_C-like"/>
</dbReference>
<keyword evidence="1" id="KW-0547">Nucleotide-binding</keyword>
<dbReference type="SUPFAM" id="SSF52540">
    <property type="entry name" value="P-loop containing nucleoside triphosphate hydrolases"/>
    <property type="match status" value="1"/>
</dbReference>
<dbReference type="InterPro" id="IPR055368">
    <property type="entry name" value="WH3_Lhr"/>
</dbReference>
<dbReference type="CDD" id="cd18796">
    <property type="entry name" value="SF2_C_LHR"/>
    <property type="match status" value="1"/>
</dbReference>
<dbReference type="GO" id="GO:0005524">
    <property type="term" value="F:ATP binding"/>
    <property type="evidence" value="ECO:0007669"/>
    <property type="project" value="UniProtKB-KW"/>
</dbReference>
<evidence type="ECO:0000256" key="8">
    <source>
        <dbReference type="ARBA" id="ARBA00023235"/>
    </source>
</evidence>
<organism evidence="10 11">
    <name type="scientific">Rhodococcus triatomae</name>
    <dbReference type="NCBI Taxonomy" id="300028"/>
    <lineage>
        <taxon>Bacteria</taxon>
        <taxon>Bacillati</taxon>
        <taxon>Actinomycetota</taxon>
        <taxon>Actinomycetes</taxon>
        <taxon>Mycobacteriales</taxon>
        <taxon>Nocardiaceae</taxon>
        <taxon>Rhodococcus</taxon>
    </lineage>
</organism>
<evidence type="ECO:0000256" key="3">
    <source>
        <dbReference type="ARBA" id="ARBA00022801"/>
    </source>
</evidence>
<evidence type="ECO:0000256" key="2">
    <source>
        <dbReference type="ARBA" id="ARBA00022763"/>
    </source>
</evidence>
<evidence type="ECO:0000313" key="10">
    <source>
        <dbReference type="EMBL" id="SDH81152.1"/>
    </source>
</evidence>
<dbReference type="Pfam" id="PF19306">
    <property type="entry name" value="WHD_Lhr"/>
    <property type="match status" value="1"/>
</dbReference>
<dbReference type="PANTHER" id="PTHR47962:SF5">
    <property type="entry name" value="ATP-DEPENDENT HELICASE LHR-RELATED"/>
    <property type="match status" value="1"/>
</dbReference>
<dbReference type="GO" id="GO:0006281">
    <property type="term" value="P:DNA repair"/>
    <property type="evidence" value="ECO:0007669"/>
    <property type="project" value="UniProtKB-KW"/>
</dbReference>
<feature type="compositionally biased region" description="Basic residues" evidence="9">
    <location>
        <begin position="1268"/>
        <end position="1282"/>
    </location>
</feature>
<dbReference type="InterPro" id="IPR011545">
    <property type="entry name" value="DEAD/DEAH_box_helicase_dom"/>
</dbReference>
<dbReference type="PROSITE" id="PS51192">
    <property type="entry name" value="HELICASE_ATP_BIND_1"/>
    <property type="match status" value="1"/>
</dbReference>
<keyword evidence="2" id="KW-0227">DNA damage</keyword>
<protein>
    <submittedName>
        <fullName evidence="10">ATP-dependent helicase Lhr and Lhr-like helicase</fullName>
    </submittedName>
</protein>
<sequence length="1518" mass="162976">MSTALDRFSAATRQWFDGAFPAPTEAQLGAWESIASGTNTLVVAPTGSGKTLSAFLWSLDRLATDREAIRGAGGADTGGGKDAPRRSTRVLYLSPLKALGVDVERNLRAPLVGITQTARRLGLEPPEIRVGVRSGDTPASARRQLVTNPPDILITTPESLFLMLTSSARESLAGVETVIVDEVHAVAGTKRGAHLALSLERLDDLLARPAQRIGLSATVRPREEIGRFLSGSAPIRIVAPPSPKMFDLTVQVPVEDMTELGLAEPGEDSESATPQAGSIWPHVEERIVDLVLSHRSSIVFANSRRLAEKLTARLNELYTEKLGESVERTGKPPAQIGASTDVNYGAGPLLARAHHGSVSKDQRAVIEDDLKTGRLRCVVATSSLELGIDMGAVDLVIQVESPPSVSSGLQRVGRAGHQVGEISRGVVFPKHRTDLLHCAVTVERMVTGKIEALAVPANPLDILAQHTVAATSLDTVDVDDWFDTVRRSGSFATLPRSAYESTLDLLAGRYPSDEFAELRPRLVWDRDANTLTGRPGSQRLAVTSGGAIPDRGLFAVYMVGEKASRVGELDEEMVYESRVGDVFALGATSWRIEEITFDRVLVSPAYGLPGRLPFWHGDGLGRPAELGEALGAFLREISLGHEEAAAERARTGGLDENATTNLLQLVAEQKAATGQVPTDRTLVVERFRDELGDWRLVLHSPYGQRVHAPWALGVNARLRENLGVEANATASDDGIIVRLPDTEDAPPGADLFSFDPDDIEDLVTEQVGGSALFASRFRECAARALLLPRRTPGKRAPLWQQRQRSAQLLDVARKFPTFPILLETVRECLQDVYDLPALKDLFVRVARRQVRLVEVETASPSPFAGAMLFNYVGEFLYEGDSPLAERRAAALSLDATLLAELLGRVELRELLDADVLAEAERELQRLAPDRRARDLEGVADLLRLLGPLTTEEVAARSTTDPGRWLEELHASTRALQVSFAGTSWWAPIEDAARLRDGLGVPLPIGTPAAFVEPVADPLGDLIGRFARTHGPFTTADAAARFGLGPAVVRDVLVRLAADKRVVEGEFRPGGQGSEWCDASVLRRLRRRSLAAARQEVEPVGTAALGRFLPNWQHVGGTLRGVDGVATVLEQLAGVPLPASALESLVLPARVADYSPAMLDELTASGEVLWAGAGAISGKDGWLTVHPSDTAPLTLVGPAPSDPTELQARILDTLSGGGAYFFRQLSDTLQMNDDAALAAALWDLVWLGYVGNDTLAPVRALLSDTSRRTTSHRAPRRAPRTRSLRAGALPSRGGPPTVAGRWSLLPAPEPDPTLRASATAELLLERYGVVTRGSVTSESVPGGFALMYKVLGTFEDSGRCRRGHFVETLGGAQFSTPHVVDRLRSYADSLEGRHRAAPAVTLAATDPANPYGAALPWPARSDDSPAHRPGRKAGGLVVLVDGMLALFVERGGRTVLTFDDDPGVLRTAVQSLAGVVENRGVDKIVIEKVDGASIHGHDFAAILTESGFSATPRGFRLRS</sequence>